<evidence type="ECO:0000313" key="5">
    <source>
        <dbReference type="Proteomes" id="UP000244870"/>
    </source>
</evidence>
<organism evidence="4 5">
    <name type="scientific">Weissella cibaria</name>
    <dbReference type="NCBI Taxonomy" id="137591"/>
    <lineage>
        <taxon>Bacteria</taxon>
        <taxon>Bacillati</taxon>
        <taxon>Bacillota</taxon>
        <taxon>Bacilli</taxon>
        <taxon>Lactobacillales</taxon>
        <taxon>Lactobacillaceae</taxon>
        <taxon>Weissella</taxon>
    </lineage>
</organism>
<dbReference type="EMBL" id="CP020928">
    <property type="protein sequence ID" value="AWF95373.1"/>
    <property type="molecule type" value="Genomic_DNA"/>
</dbReference>
<dbReference type="Gene3D" id="3.30.2320.10">
    <property type="entry name" value="hypothetical protein PF0899 domain"/>
    <property type="match status" value="1"/>
</dbReference>
<protein>
    <recommendedName>
        <fullName evidence="3">Phage capsid-like C-terminal domain-containing protein</fullName>
    </recommendedName>
</protein>
<evidence type="ECO:0000256" key="1">
    <source>
        <dbReference type="ARBA" id="ARBA00004328"/>
    </source>
</evidence>
<dbReference type="Pfam" id="PF05065">
    <property type="entry name" value="Phage_capsid"/>
    <property type="match status" value="1"/>
</dbReference>
<dbReference type="NCBIfam" id="TIGR01554">
    <property type="entry name" value="major_cap_HK97"/>
    <property type="match status" value="1"/>
</dbReference>
<evidence type="ECO:0000313" key="4">
    <source>
        <dbReference type="EMBL" id="AWF95373.1"/>
    </source>
</evidence>
<reference evidence="4 5" key="1">
    <citation type="submission" date="2017-04" db="EMBL/GenBank/DDBJ databases">
        <title>Weissella cibaria strain m2 complete genome.</title>
        <authorList>
            <person name="Pan Q."/>
            <person name="Tan M."/>
            <person name="Yao F."/>
            <person name="Su S."/>
        </authorList>
    </citation>
    <scope>NUCLEOTIDE SEQUENCE [LARGE SCALE GENOMIC DNA]</scope>
    <source>
        <strain evidence="4 5">M2</strain>
    </source>
</reference>
<feature type="compositionally biased region" description="Acidic residues" evidence="2">
    <location>
        <begin position="67"/>
        <end position="90"/>
    </location>
</feature>
<evidence type="ECO:0000256" key="2">
    <source>
        <dbReference type="SAM" id="MobiDB-lite"/>
    </source>
</evidence>
<dbReference type="SUPFAM" id="SSF56563">
    <property type="entry name" value="Major capsid protein gp5"/>
    <property type="match status" value="1"/>
</dbReference>
<feature type="compositionally biased region" description="Acidic residues" evidence="2">
    <location>
        <begin position="98"/>
        <end position="113"/>
    </location>
</feature>
<dbReference type="InterPro" id="IPR024455">
    <property type="entry name" value="Phage_capsid"/>
</dbReference>
<proteinExistence type="predicted"/>
<feature type="region of interest" description="Disordered" evidence="2">
    <location>
        <begin position="63"/>
        <end position="120"/>
    </location>
</feature>
<dbReference type="Gene3D" id="3.30.2400.10">
    <property type="entry name" value="Major capsid protein gp5"/>
    <property type="match status" value="1"/>
</dbReference>
<dbReference type="AlphaFoldDB" id="A0A2S1KR19"/>
<feature type="domain" description="Phage capsid-like C-terminal" evidence="3">
    <location>
        <begin position="155"/>
        <end position="403"/>
    </location>
</feature>
<comment type="subcellular location">
    <subcellularLocation>
        <location evidence="1">Virion</location>
    </subcellularLocation>
</comment>
<evidence type="ECO:0000259" key="3">
    <source>
        <dbReference type="Pfam" id="PF05065"/>
    </source>
</evidence>
<name>A0A2S1KR19_9LACO</name>
<sequence length="414" mass="44404">MERLDKLGEELAQKKSALNSKIEEVRAGAEDDATDVADVQAGMDEVKQLKADIEALSGQIKTLSEALDLDPESETEAPEDDATETAEDANPEGKRDGEDIEIPDEPVDEEINSAEETRSGKELTNMEAIIGKQNSAFEDFLKTGEVRDGLTTVQGAVVIPKEILDIQKVPNDPTQLASYVNRVAVTSGSGTLPVLAKNTARLASTAELAENPELAALNLTGVDYKALTYRGVMPVSMEMLQDAPEIESVVSDYVSEAKALTEQYKIGEVLQKATAVAVSDVDGIKDAFNMGLSNYNRMFVVSESFFAAIDKVKDSDGRYLLQDSITAPSGKQLLGAPVVIVADDVLGKAGEAHAFVGDVKAFALEAMRSDIAVEWQDDDIFGKKLAVALRADWQVADAQAGKFLTFTQPAPASK</sequence>
<dbReference type="RefSeq" id="WP_108730304.1">
    <property type="nucleotide sequence ID" value="NZ_CP020928.1"/>
</dbReference>
<dbReference type="InterPro" id="IPR054612">
    <property type="entry name" value="Phage_capsid-like_C"/>
</dbReference>
<dbReference type="Proteomes" id="UP000244870">
    <property type="component" value="Chromosome"/>
</dbReference>
<gene>
    <name evidence="4" type="ORF">B6254_0967</name>
</gene>
<accession>A0A2S1KR19</accession>